<feature type="compositionally biased region" description="Low complexity" evidence="1">
    <location>
        <begin position="46"/>
        <end position="57"/>
    </location>
</feature>
<feature type="compositionally biased region" description="Low complexity" evidence="1">
    <location>
        <begin position="84"/>
        <end position="97"/>
    </location>
</feature>
<dbReference type="EMBL" id="LSSK01001369">
    <property type="protein sequence ID" value="OMH79907.1"/>
    <property type="molecule type" value="Genomic_DNA"/>
</dbReference>
<accession>A0A1R1PG32</accession>
<protein>
    <submittedName>
        <fullName evidence="2">Uncharacterized protein</fullName>
    </submittedName>
</protein>
<evidence type="ECO:0000256" key="1">
    <source>
        <dbReference type="SAM" id="MobiDB-lite"/>
    </source>
</evidence>
<proteinExistence type="predicted"/>
<evidence type="ECO:0000313" key="3">
    <source>
        <dbReference type="Proteomes" id="UP000188320"/>
    </source>
</evidence>
<name>A0A1R1PG32_ZANCU</name>
<evidence type="ECO:0000313" key="2">
    <source>
        <dbReference type="EMBL" id="OMH79907.1"/>
    </source>
</evidence>
<reference evidence="3" key="1">
    <citation type="submission" date="2017-01" db="EMBL/GenBank/DDBJ databases">
        <authorList>
            <person name="Wang Y."/>
            <person name="White M."/>
            <person name="Kvist S."/>
            <person name="Moncalvo J.-M."/>
        </authorList>
    </citation>
    <scope>NUCLEOTIDE SEQUENCE [LARGE SCALE GENOMIC DNA]</scope>
    <source>
        <strain evidence="3">COL-18-3</strain>
    </source>
</reference>
<keyword evidence="3" id="KW-1185">Reference proteome</keyword>
<organism evidence="2 3">
    <name type="scientific">Zancudomyces culisetae</name>
    <name type="common">Gut fungus</name>
    <name type="synonym">Smittium culisetae</name>
    <dbReference type="NCBI Taxonomy" id="1213189"/>
    <lineage>
        <taxon>Eukaryota</taxon>
        <taxon>Fungi</taxon>
        <taxon>Fungi incertae sedis</taxon>
        <taxon>Zoopagomycota</taxon>
        <taxon>Kickxellomycotina</taxon>
        <taxon>Harpellomycetes</taxon>
        <taxon>Harpellales</taxon>
        <taxon>Legeriomycetaceae</taxon>
        <taxon>Zancudomyces</taxon>
    </lineage>
</organism>
<dbReference type="Proteomes" id="UP000188320">
    <property type="component" value="Unassembled WGS sequence"/>
</dbReference>
<comment type="caution">
    <text evidence="2">The sequence shown here is derived from an EMBL/GenBank/DDBJ whole genome shotgun (WGS) entry which is preliminary data.</text>
</comment>
<sequence length="187" mass="19468">SSVGRSVISNPVAESSLSNSTIEWELALKSLQAIMLMPGGISCILPSSSSSTSVTDSPSHHHRRDSPNFSVPAMNANAGSPYLSRNHSTTNSPTHSPSSPPPPPLPARSRTSHSSVPSTPTITVPPSTITHVRPNAAGGSGSASTLAVHSGHVSTTCVAHHHPDRCQCCLHYPDGRHYSLHPLAGLD</sequence>
<dbReference type="AlphaFoldDB" id="A0A1R1PG32"/>
<gene>
    <name evidence="2" type="ORF">AX774_g6672</name>
</gene>
<feature type="region of interest" description="Disordered" evidence="1">
    <location>
        <begin position="46"/>
        <end position="143"/>
    </location>
</feature>
<feature type="compositionally biased region" description="Low complexity" evidence="1">
    <location>
        <begin position="107"/>
        <end position="131"/>
    </location>
</feature>
<feature type="non-terminal residue" evidence="2">
    <location>
        <position position="1"/>
    </location>
</feature>